<organism evidence="1 2">
    <name type="scientific">Methylomonas rapida</name>
    <dbReference type="NCBI Taxonomy" id="2963939"/>
    <lineage>
        <taxon>Bacteria</taxon>
        <taxon>Pseudomonadati</taxon>
        <taxon>Pseudomonadota</taxon>
        <taxon>Gammaproteobacteria</taxon>
        <taxon>Methylococcales</taxon>
        <taxon>Methylococcaceae</taxon>
        <taxon>Methylomonas</taxon>
    </lineage>
</organism>
<dbReference type="Proteomes" id="UP001162780">
    <property type="component" value="Chromosome"/>
</dbReference>
<name>A0ABY7GK14_9GAMM</name>
<sequence length="97" mass="11323">MTDEQLHEWWPDLAVVVIGLRRLDYRAEVDGLLSNIGACTCSSEVLAAVGDFLQKRRGFYHQLNHLEQRAWDTVAKDVYRAFPGARLRNWLLQLWPR</sequence>
<evidence type="ECO:0000313" key="2">
    <source>
        <dbReference type="Proteomes" id="UP001162780"/>
    </source>
</evidence>
<accession>A0ABY7GK14</accession>
<evidence type="ECO:0000313" key="1">
    <source>
        <dbReference type="EMBL" id="WAR43288.1"/>
    </source>
</evidence>
<dbReference type="EMBL" id="CP113517">
    <property type="protein sequence ID" value="WAR43288.1"/>
    <property type="molecule type" value="Genomic_DNA"/>
</dbReference>
<gene>
    <name evidence="1" type="ORF">NM686_012900</name>
</gene>
<protein>
    <submittedName>
        <fullName evidence="1">Uncharacterized protein</fullName>
    </submittedName>
</protein>
<proteinExistence type="predicted"/>
<keyword evidence="2" id="KW-1185">Reference proteome</keyword>
<reference evidence="1" key="1">
    <citation type="submission" date="2022-11" db="EMBL/GenBank/DDBJ databases">
        <title>Methylomonas rapida sp. nov., Carotenoid-Producing Obligate Methanotrophs with High Growth Characteristics and Biotechnological Potential.</title>
        <authorList>
            <person name="Tikhonova E.N."/>
            <person name="Suleimanov R.Z."/>
            <person name="Miroshnikov K."/>
            <person name="Oshkin I.Y."/>
            <person name="Belova S.E."/>
            <person name="Danilova O.V."/>
            <person name="Ashikhmin A."/>
            <person name="Konopkin A."/>
            <person name="But S.Y."/>
            <person name="Khmelenina V.N."/>
            <person name="Kuznetsov N."/>
            <person name="Pimenov N.V."/>
            <person name="Dedysh S.N."/>
        </authorList>
    </citation>
    <scope>NUCLEOTIDE SEQUENCE</scope>
    <source>
        <strain evidence="1">MP1</strain>
    </source>
</reference>
<dbReference type="RefSeq" id="WP_255188267.1">
    <property type="nucleotide sequence ID" value="NZ_CP113517.1"/>
</dbReference>